<keyword evidence="4 8" id="KW-0808">Transferase</keyword>
<accession>A0A8C5BEP1</accession>
<evidence type="ECO:0000256" key="8">
    <source>
        <dbReference type="RuleBase" id="RU366017"/>
    </source>
</evidence>
<dbReference type="OrthoDB" id="2526284at2759"/>
<evidence type="ECO:0000256" key="7">
    <source>
        <dbReference type="ARBA" id="ARBA00023136"/>
    </source>
</evidence>
<keyword evidence="3 8" id="KW-0328">Glycosyltransferase</keyword>
<evidence type="ECO:0000256" key="2">
    <source>
        <dbReference type="ARBA" id="ARBA00007647"/>
    </source>
</evidence>
<organism evidence="9 10">
    <name type="scientific">Gadus morhua</name>
    <name type="common">Atlantic cod</name>
    <dbReference type="NCBI Taxonomy" id="8049"/>
    <lineage>
        <taxon>Eukaryota</taxon>
        <taxon>Metazoa</taxon>
        <taxon>Chordata</taxon>
        <taxon>Craniata</taxon>
        <taxon>Vertebrata</taxon>
        <taxon>Euteleostomi</taxon>
        <taxon>Actinopterygii</taxon>
        <taxon>Neopterygii</taxon>
        <taxon>Teleostei</taxon>
        <taxon>Neoteleostei</taxon>
        <taxon>Acanthomorphata</taxon>
        <taxon>Zeiogadaria</taxon>
        <taxon>Gadariae</taxon>
        <taxon>Gadiformes</taxon>
        <taxon>Gadoidei</taxon>
        <taxon>Gadidae</taxon>
        <taxon>Gadus</taxon>
    </lineage>
</organism>
<dbReference type="RefSeq" id="XP_030208830.1">
    <property type="nucleotide sequence ID" value="XM_030352970.1"/>
</dbReference>
<gene>
    <name evidence="9" type="primary">LOC115541283</name>
</gene>
<dbReference type="GO" id="GO:0005737">
    <property type="term" value="C:cytoplasm"/>
    <property type="evidence" value="ECO:0007669"/>
    <property type="project" value="TreeGrafter"/>
</dbReference>
<proteinExistence type="inferred from homology"/>
<dbReference type="InterPro" id="IPR008166">
    <property type="entry name" value="Glyco_transf_92"/>
</dbReference>
<evidence type="ECO:0000256" key="3">
    <source>
        <dbReference type="ARBA" id="ARBA00022676"/>
    </source>
</evidence>
<dbReference type="PANTHER" id="PTHR21461:SF52">
    <property type="entry name" value="GLYCOSYLTRANSFERASE FAMILY 92 PROTEIN"/>
    <property type="match status" value="1"/>
</dbReference>
<dbReference type="PANTHER" id="PTHR21461">
    <property type="entry name" value="GLYCOSYLTRANSFERASE FAMILY 92 PROTEIN"/>
    <property type="match status" value="1"/>
</dbReference>
<accession>A0A8C4ZNI0</accession>
<comment type="subcellular location">
    <subcellularLocation>
        <location evidence="1">Membrane</location>
        <topology evidence="1">Single-pass membrane protein</topology>
    </subcellularLocation>
</comment>
<dbReference type="AlphaFoldDB" id="A0A8C5BEP1"/>
<dbReference type="Proteomes" id="UP000694546">
    <property type="component" value="Chromosome 4"/>
</dbReference>
<evidence type="ECO:0000256" key="5">
    <source>
        <dbReference type="ARBA" id="ARBA00022692"/>
    </source>
</evidence>
<protein>
    <recommendedName>
        <fullName evidence="8">Glycosyltransferase family 92 protein</fullName>
        <ecNumber evidence="8">2.4.1.-</ecNumber>
    </recommendedName>
</protein>
<keyword evidence="6" id="KW-1133">Transmembrane helix</keyword>
<dbReference type="GO" id="GO:0016757">
    <property type="term" value="F:glycosyltransferase activity"/>
    <property type="evidence" value="ECO:0007669"/>
    <property type="project" value="UniProtKB-UniRule"/>
</dbReference>
<dbReference type="Ensembl" id="ENSGMOT00000029272.1">
    <property type="protein sequence ID" value="ENSGMOP00000044962.1"/>
    <property type="gene ID" value="ENSGMOG00000027333.1"/>
</dbReference>
<evidence type="ECO:0000256" key="6">
    <source>
        <dbReference type="ARBA" id="ARBA00022989"/>
    </source>
</evidence>
<evidence type="ECO:0000313" key="10">
    <source>
        <dbReference type="Proteomes" id="UP000694546"/>
    </source>
</evidence>
<dbReference type="GeneID" id="115541283"/>
<dbReference type="Ensembl" id="ENSGMOT00000018138.2">
    <property type="protein sequence ID" value="ENSGMOP00000017703.2"/>
    <property type="gene ID" value="ENSGMOG00000027333.1"/>
</dbReference>
<dbReference type="EC" id="2.4.1.-" evidence="8"/>
<keyword evidence="5" id="KW-0812">Transmembrane</keyword>
<dbReference type="Pfam" id="PF01697">
    <property type="entry name" value="Glyco_transf_92"/>
    <property type="match status" value="1"/>
</dbReference>
<dbReference type="GO" id="GO:0016020">
    <property type="term" value="C:membrane"/>
    <property type="evidence" value="ECO:0007669"/>
    <property type="project" value="UniProtKB-SubCell"/>
</dbReference>
<sequence>MSSWRRRKWSFLVLTLLLFSIVMVMISLLQPERANRLKREACGCSVRSDSETFTRVPGSRTLLINAFGEHRTPAASVRLLGIVPGEERSLRSRCVFCCQGDGEMATATALRTTHRSDYFFPYGTGDFLCLIPPGCEPRFVGLLSGDSVDFTNFTLLPVLNRAPVERPRLPLRFTLCIANMFNSYDNVLQFVQAMELYRLLGIQRVIVYKTSCSATMDTVLDYYSRKTGFLQVRPWPIDAFLKPSSSWTPSLGPGQIHYYGQIPSSNDCLYRSMYQSRYVLMHDADEVILPAGNVSFQTLISDLEKAHGEKVNFYFPNNVFPYEEKEENSRFDFPEWRNVPGSNFLGHVLRELDTSGYNTGKLVLDPRGVLQMEVHSVHEHIDGGRTERVGRERGQLYHVRRRKNNQQGALVRDEGLLKVAGALVERVNHALSSMGLLNTTAGPAPTSAHPSPAMAGLR</sequence>
<evidence type="ECO:0000256" key="1">
    <source>
        <dbReference type="ARBA" id="ARBA00004167"/>
    </source>
</evidence>
<comment type="similarity">
    <text evidence="2 8">Belongs to the glycosyltransferase 92 family.</text>
</comment>
<name>A0A8C5BEP1_GADMO</name>
<keyword evidence="10" id="KW-1185">Reference proteome</keyword>
<dbReference type="GeneTree" id="ENSGT00530000064359"/>
<evidence type="ECO:0000256" key="4">
    <source>
        <dbReference type="ARBA" id="ARBA00022679"/>
    </source>
</evidence>
<keyword evidence="7" id="KW-0472">Membrane</keyword>
<reference evidence="9" key="1">
    <citation type="submission" date="2025-05" db="UniProtKB">
        <authorList>
            <consortium name="Ensembl"/>
        </authorList>
    </citation>
    <scope>IDENTIFICATION</scope>
</reference>
<evidence type="ECO:0000313" key="9">
    <source>
        <dbReference type="Ensembl" id="ENSGMOP00000044962.1"/>
    </source>
</evidence>